<comment type="subcellular location">
    <subcellularLocation>
        <location evidence="1 7 8">Cytoplasm</location>
    </subcellularLocation>
</comment>
<dbReference type="InterPro" id="IPR004101">
    <property type="entry name" value="Mur_ligase_C"/>
</dbReference>
<dbReference type="GO" id="GO:0005737">
    <property type="term" value="C:cytoplasm"/>
    <property type="evidence" value="ECO:0007669"/>
    <property type="project" value="UniProtKB-SubCell"/>
</dbReference>
<dbReference type="UniPathway" id="UPA00219"/>
<keyword evidence="7 8" id="KW-0573">Peptidoglycan synthesis</keyword>
<name>A0A0Q9YGR4_9GAMM</name>
<dbReference type="STRING" id="295108.HT99x_02723"/>
<keyword evidence="4 7" id="KW-0436">Ligase</keyword>
<feature type="binding site" evidence="7">
    <location>
        <begin position="114"/>
        <end position="120"/>
    </location>
    <ligand>
        <name>ATP</name>
        <dbReference type="ChEBI" id="CHEBI:30616"/>
    </ligand>
</feature>
<evidence type="ECO:0000256" key="8">
    <source>
        <dbReference type="RuleBase" id="RU003664"/>
    </source>
</evidence>
<keyword evidence="7 8" id="KW-0131">Cell cycle</keyword>
<evidence type="ECO:0000313" key="11">
    <source>
        <dbReference type="EMBL" id="KRG19744.1"/>
    </source>
</evidence>
<evidence type="ECO:0000259" key="9">
    <source>
        <dbReference type="Pfam" id="PF02875"/>
    </source>
</evidence>
<dbReference type="GO" id="GO:0008360">
    <property type="term" value="P:regulation of cell shape"/>
    <property type="evidence" value="ECO:0007669"/>
    <property type="project" value="UniProtKB-KW"/>
</dbReference>
<reference evidence="12" key="2">
    <citation type="journal article" date="2016" name="Genome Announc.">
        <title>Draft Genome Sequences of Two Novel Amoeba-Resistant Intranuclear Bacteria, 'Candidatus Berkiella cookevillensis' and 'Candidatus Berkiella aquae'.</title>
        <authorList>
            <person name="Mehari Y.T."/>
            <person name="Arivett B.A."/>
            <person name="Farone A.L."/>
            <person name="Gunderson J.H."/>
            <person name="Farone M.B."/>
        </authorList>
    </citation>
    <scope>NUCLEOTIDE SEQUENCE</scope>
    <source>
        <strain evidence="12">HT99</strain>
    </source>
</reference>
<sequence>MKKTEQHIVIGLGITGLSCARFLSRHQLPFVVMDSRENPPNLEMFRQTYPDVAVYTGKSWPQTLLNEAKCLVVSPGVAVTTPAIATAKAHGVDIIGDIELFARHNQAPIIAITGANGKSTVTTLVGEMAKAAGRKVAVVGNIGTPVLDVLSQENDYDLVVMELSSFQLETTYSLRPIAATVLNITPDHLDRYASFADYAAAKHRIYHEAQHAIINQQDLLSMSPTLGADVKRHYFTLSVPSKEEWGLCWQEGTCWLAQGETLLLPTSKMKMFGQHNFANALSALALGSAAGLPMDSMLQTLQTFSGLAHRCQSVACVNEIQWVNDSKGTNIGACQAALEGIGKQLTGKIVLLLGGDGKGADFNDLAPMVTQFCRQIIVMGKDTPLIQQALAAKVETHVAHDMQEAVQIASMTARAGDVVLLSPACSSLDQYRDFAHRGETFVEAVKRILHLDTNTH</sequence>
<feature type="domain" description="Mur ligase C-terminal" evidence="9">
    <location>
        <begin position="309"/>
        <end position="425"/>
    </location>
</feature>
<reference evidence="11" key="1">
    <citation type="submission" date="2015-09" db="EMBL/GenBank/DDBJ databases">
        <title>Draft Genome Sequences of Two Novel Amoeba-resistant Intranuclear Bacteria, Candidatus Berkiella cookevillensis and Candidatus Berkiella aquae.</title>
        <authorList>
            <person name="Mehari Y.T."/>
            <person name="Arivett B.A."/>
            <person name="Farone A.L."/>
            <person name="Gunderson J.H."/>
            <person name="Farone M.B."/>
        </authorList>
    </citation>
    <scope>NUCLEOTIDE SEQUENCE [LARGE SCALE GENOMIC DNA]</scope>
    <source>
        <strain evidence="11">HT99</strain>
    </source>
</reference>
<dbReference type="PATRIC" id="fig|1590043.3.peg.2769"/>
<evidence type="ECO:0000256" key="1">
    <source>
        <dbReference type="ARBA" id="ARBA00004496"/>
    </source>
</evidence>
<keyword evidence="13" id="KW-1185">Reference proteome</keyword>
<dbReference type="EC" id="6.3.2.9" evidence="7 8"/>
<evidence type="ECO:0000313" key="12">
    <source>
        <dbReference type="EMBL" id="MCS5710805.1"/>
    </source>
</evidence>
<keyword evidence="6 7" id="KW-0067">ATP-binding</keyword>
<dbReference type="PROSITE" id="PS51257">
    <property type="entry name" value="PROKAR_LIPOPROTEIN"/>
    <property type="match status" value="1"/>
</dbReference>
<dbReference type="RefSeq" id="WP_075067323.1">
    <property type="nucleotide sequence ID" value="NZ_LKAJ02000001.1"/>
</dbReference>
<proteinExistence type="inferred from homology"/>
<protein>
    <recommendedName>
        <fullName evidence="7 8">UDP-N-acetylmuramoylalanine--D-glutamate ligase</fullName>
        <ecNumber evidence="7 8">6.3.2.9</ecNumber>
    </recommendedName>
    <alternativeName>
        <fullName evidence="7">D-glutamic acid-adding enzyme</fullName>
    </alternativeName>
    <alternativeName>
        <fullName evidence="7">UDP-N-acetylmuramoyl-L-alanyl-D-glutamate synthetase</fullName>
    </alternativeName>
</protein>
<comment type="similarity">
    <text evidence="7">Belongs to the MurCDEF family.</text>
</comment>
<dbReference type="EMBL" id="LKAJ01000015">
    <property type="protein sequence ID" value="KRG19744.1"/>
    <property type="molecule type" value="Genomic_DNA"/>
</dbReference>
<dbReference type="InterPro" id="IPR036565">
    <property type="entry name" value="Mur-like_cat_sf"/>
</dbReference>
<evidence type="ECO:0000256" key="2">
    <source>
        <dbReference type="ARBA" id="ARBA00004752"/>
    </source>
</evidence>
<dbReference type="GO" id="GO:0008764">
    <property type="term" value="F:UDP-N-acetylmuramoylalanine-D-glutamate ligase activity"/>
    <property type="evidence" value="ECO:0007669"/>
    <property type="project" value="UniProtKB-UniRule"/>
</dbReference>
<accession>A0A0Q9YGR4</accession>
<dbReference type="Gene3D" id="3.90.190.20">
    <property type="entry name" value="Mur ligase, C-terminal domain"/>
    <property type="match status" value="1"/>
</dbReference>
<keyword evidence="7 8" id="KW-0132">Cell division</keyword>
<comment type="pathway">
    <text evidence="2 7 8">Cell wall biogenesis; peptidoglycan biosynthesis.</text>
</comment>
<evidence type="ECO:0000256" key="7">
    <source>
        <dbReference type="HAMAP-Rule" id="MF_00639"/>
    </source>
</evidence>
<dbReference type="GO" id="GO:0005524">
    <property type="term" value="F:ATP binding"/>
    <property type="evidence" value="ECO:0007669"/>
    <property type="project" value="UniProtKB-UniRule"/>
</dbReference>
<keyword evidence="3 7" id="KW-0963">Cytoplasm</keyword>
<evidence type="ECO:0000259" key="10">
    <source>
        <dbReference type="Pfam" id="PF08245"/>
    </source>
</evidence>
<dbReference type="PANTHER" id="PTHR43692">
    <property type="entry name" value="UDP-N-ACETYLMURAMOYLALANINE--D-GLUTAMATE LIGASE"/>
    <property type="match status" value="1"/>
</dbReference>
<keyword evidence="7 8" id="KW-0133">Cell shape</keyword>
<dbReference type="Proteomes" id="UP000051497">
    <property type="component" value="Unassembled WGS sequence"/>
</dbReference>
<dbReference type="AlphaFoldDB" id="A0A0Q9YGR4"/>
<dbReference type="SUPFAM" id="SSF53623">
    <property type="entry name" value="MurD-like peptide ligases, catalytic domain"/>
    <property type="match status" value="1"/>
</dbReference>
<dbReference type="Pfam" id="PF21799">
    <property type="entry name" value="MurD-like_N"/>
    <property type="match status" value="1"/>
</dbReference>
<dbReference type="GO" id="GO:0009252">
    <property type="term" value="P:peptidoglycan biosynthetic process"/>
    <property type="evidence" value="ECO:0007669"/>
    <property type="project" value="UniProtKB-UniRule"/>
</dbReference>
<keyword evidence="5 7" id="KW-0547">Nucleotide-binding</keyword>
<evidence type="ECO:0000256" key="3">
    <source>
        <dbReference type="ARBA" id="ARBA00022490"/>
    </source>
</evidence>
<organism evidence="11">
    <name type="scientific">Candidatus Berkiella aquae</name>
    <dbReference type="NCBI Taxonomy" id="295108"/>
    <lineage>
        <taxon>Bacteria</taxon>
        <taxon>Pseudomonadati</taxon>
        <taxon>Pseudomonadota</taxon>
        <taxon>Gammaproteobacteria</taxon>
        <taxon>Candidatus Berkiellales</taxon>
        <taxon>Candidatus Berkiellaceae</taxon>
        <taxon>Candidatus Berkiella</taxon>
    </lineage>
</organism>
<dbReference type="InterPro" id="IPR013221">
    <property type="entry name" value="Mur_ligase_cen"/>
</dbReference>
<dbReference type="SUPFAM" id="SSF53244">
    <property type="entry name" value="MurD-like peptide ligases, peptide-binding domain"/>
    <property type="match status" value="1"/>
</dbReference>
<evidence type="ECO:0000256" key="4">
    <source>
        <dbReference type="ARBA" id="ARBA00022598"/>
    </source>
</evidence>
<evidence type="ECO:0000256" key="5">
    <source>
        <dbReference type="ARBA" id="ARBA00022741"/>
    </source>
</evidence>
<dbReference type="SUPFAM" id="SSF51984">
    <property type="entry name" value="MurCD N-terminal domain"/>
    <property type="match status" value="1"/>
</dbReference>
<dbReference type="GO" id="GO:0051301">
    <property type="term" value="P:cell division"/>
    <property type="evidence" value="ECO:0007669"/>
    <property type="project" value="UniProtKB-KW"/>
</dbReference>
<comment type="function">
    <text evidence="7 8">Cell wall formation. Catalyzes the addition of glutamate to the nucleotide precursor UDP-N-acetylmuramoyl-L-alanine (UMA).</text>
</comment>
<reference evidence="12" key="3">
    <citation type="submission" date="2021-06" db="EMBL/GenBank/DDBJ databases">
        <title>Genomic Description and Analysis of Intracellular Bacteria, Candidatus Berkiella cookevillensis and Candidatus Berkiella aquae.</title>
        <authorList>
            <person name="Kidane D.T."/>
            <person name="Mehari Y.T."/>
            <person name="Rice F.C."/>
            <person name="Arivett B.A."/>
            <person name="Farone A.L."/>
            <person name="Berk S.G."/>
            <person name="Farone M.B."/>
        </authorList>
    </citation>
    <scope>NUCLEOTIDE SEQUENCE</scope>
    <source>
        <strain evidence="12">HT99</strain>
    </source>
</reference>
<dbReference type="InterPro" id="IPR005762">
    <property type="entry name" value="MurD"/>
</dbReference>
<dbReference type="PANTHER" id="PTHR43692:SF1">
    <property type="entry name" value="UDP-N-ACETYLMURAMOYLALANINE--D-GLUTAMATE LIGASE"/>
    <property type="match status" value="1"/>
</dbReference>
<comment type="catalytic activity">
    <reaction evidence="7 8">
        <text>UDP-N-acetyl-alpha-D-muramoyl-L-alanine + D-glutamate + ATP = UDP-N-acetyl-alpha-D-muramoyl-L-alanyl-D-glutamate + ADP + phosphate + H(+)</text>
        <dbReference type="Rhea" id="RHEA:16429"/>
        <dbReference type="ChEBI" id="CHEBI:15378"/>
        <dbReference type="ChEBI" id="CHEBI:29986"/>
        <dbReference type="ChEBI" id="CHEBI:30616"/>
        <dbReference type="ChEBI" id="CHEBI:43474"/>
        <dbReference type="ChEBI" id="CHEBI:83898"/>
        <dbReference type="ChEBI" id="CHEBI:83900"/>
        <dbReference type="ChEBI" id="CHEBI:456216"/>
        <dbReference type="EC" id="6.3.2.9"/>
    </reaction>
</comment>
<gene>
    <name evidence="7 11" type="primary">murD</name>
    <name evidence="12" type="ORF">HT99x_005140</name>
    <name evidence="11" type="ORF">HT99x_02723</name>
</gene>
<dbReference type="Pfam" id="PF02875">
    <property type="entry name" value="Mur_ligase_C"/>
    <property type="match status" value="1"/>
</dbReference>
<dbReference type="Pfam" id="PF08245">
    <property type="entry name" value="Mur_ligase_M"/>
    <property type="match status" value="1"/>
</dbReference>
<feature type="domain" description="Mur ligase central" evidence="10">
    <location>
        <begin position="112"/>
        <end position="286"/>
    </location>
</feature>
<dbReference type="GO" id="GO:0071555">
    <property type="term" value="P:cell wall organization"/>
    <property type="evidence" value="ECO:0007669"/>
    <property type="project" value="UniProtKB-KW"/>
</dbReference>
<comment type="caution">
    <text evidence="11">The sequence shown here is derived from an EMBL/GenBank/DDBJ whole genome shotgun (WGS) entry which is preliminary data.</text>
</comment>
<dbReference type="OrthoDB" id="9809796at2"/>
<dbReference type="NCBIfam" id="TIGR01087">
    <property type="entry name" value="murD"/>
    <property type="match status" value="1"/>
</dbReference>
<evidence type="ECO:0000313" key="13">
    <source>
        <dbReference type="Proteomes" id="UP000051497"/>
    </source>
</evidence>
<dbReference type="EMBL" id="LKAJ02000001">
    <property type="protein sequence ID" value="MCS5710805.1"/>
    <property type="molecule type" value="Genomic_DNA"/>
</dbReference>
<evidence type="ECO:0000256" key="6">
    <source>
        <dbReference type="ARBA" id="ARBA00022840"/>
    </source>
</evidence>
<dbReference type="Gene3D" id="3.40.1190.10">
    <property type="entry name" value="Mur-like, catalytic domain"/>
    <property type="match status" value="1"/>
</dbReference>
<dbReference type="InterPro" id="IPR036615">
    <property type="entry name" value="Mur_ligase_C_dom_sf"/>
</dbReference>
<dbReference type="Gene3D" id="3.40.50.720">
    <property type="entry name" value="NAD(P)-binding Rossmann-like Domain"/>
    <property type="match status" value="1"/>
</dbReference>
<dbReference type="HAMAP" id="MF_00639">
    <property type="entry name" value="MurD"/>
    <property type="match status" value="1"/>
</dbReference>
<keyword evidence="7 8" id="KW-0961">Cell wall biogenesis/degradation</keyword>